<dbReference type="Gramene" id="Solyc10g052585.1.1">
    <property type="protein sequence ID" value="Solyc10g052585.1.1"/>
    <property type="gene ID" value="Solyc10g052585.1"/>
</dbReference>
<dbReference type="EnsemblPlants" id="Solyc10g052585.1.1">
    <property type="protein sequence ID" value="Solyc10g052585.1.1"/>
    <property type="gene ID" value="Solyc10g052585.1"/>
</dbReference>
<protein>
    <submittedName>
        <fullName evidence="1">Uncharacterized protein</fullName>
    </submittedName>
</protein>
<evidence type="ECO:0000313" key="2">
    <source>
        <dbReference type="Proteomes" id="UP000004994"/>
    </source>
</evidence>
<evidence type="ECO:0000313" key="1">
    <source>
        <dbReference type="EnsemblPlants" id="Solyc10g052585.1.1"/>
    </source>
</evidence>
<sequence length="52" mass="5878">MKLVIYFSENLRRFSTSIGVSKGHCAVYVGEIQDVLAKVEEEFGFDHLTIPC</sequence>
<name>A0A3Q7IHL1_SOLLC</name>
<keyword evidence="2" id="KW-1185">Reference proteome</keyword>
<proteinExistence type="predicted"/>
<dbReference type="InParanoid" id="A0A3Q7IHL1"/>
<dbReference type="Proteomes" id="UP000004994">
    <property type="component" value="Chromosome 10"/>
</dbReference>
<dbReference type="AlphaFoldDB" id="A0A3Q7IHL1"/>
<reference evidence="1" key="2">
    <citation type="submission" date="2019-01" db="UniProtKB">
        <authorList>
            <consortium name="EnsemblPlants"/>
        </authorList>
    </citation>
    <scope>IDENTIFICATION</scope>
    <source>
        <strain evidence="1">cv. Heinz 1706</strain>
    </source>
</reference>
<reference evidence="1" key="1">
    <citation type="journal article" date="2012" name="Nature">
        <title>The tomato genome sequence provides insights into fleshy fruit evolution.</title>
        <authorList>
            <consortium name="Tomato Genome Consortium"/>
        </authorList>
    </citation>
    <scope>NUCLEOTIDE SEQUENCE [LARGE SCALE GENOMIC DNA]</scope>
    <source>
        <strain evidence="1">cv. Heinz 1706</strain>
    </source>
</reference>
<accession>A0A3Q7IHL1</accession>
<organism evidence="1">
    <name type="scientific">Solanum lycopersicum</name>
    <name type="common">Tomato</name>
    <name type="synonym">Lycopersicon esculentum</name>
    <dbReference type="NCBI Taxonomy" id="4081"/>
    <lineage>
        <taxon>Eukaryota</taxon>
        <taxon>Viridiplantae</taxon>
        <taxon>Streptophyta</taxon>
        <taxon>Embryophyta</taxon>
        <taxon>Tracheophyta</taxon>
        <taxon>Spermatophyta</taxon>
        <taxon>Magnoliopsida</taxon>
        <taxon>eudicotyledons</taxon>
        <taxon>Gunneridae</taxon>
        <taxon>Pentapetalae</taxon>
        <taxon>asterids</taxon>
        <taxon>lamiids</taxon>
        <taxon>Solanales</taxon>
        <taxon>Solanaceae</taxon>
        <taxon>Solanoideae</taxon>
        <taxon>Solaneae</taxon>
        <taxon>Solanum</taxon>
        <taxon>Solanum subgen. Lycopersicon</taxon>
    </lineage>
</organism>